<evidence type="ECO:0000256" key="8">
    <source>
        <dbReference type="ARBA" id="ARBA00022741"/>
    </source>
</evidence>
<dbReference type="PROSITE" id="PS50927">
    <property type="entry name" value="BULB_LECTIN"/>
    <property type="match status" value="1"/>
</dbReference>
<evidence type="ECO:0000256" key="17">
    <source>
        <dbReference type="ARBA" id="ARBA00048679"/>
    </source>
</evidence>
<evidence type="ECO:0000256" key="7">
    <source>
        <dbReference type="ARBA" id="ARBA00022734"/>
    </source>
</evidence>
<keyword evidence="24" id="KW-1185">Reference proteome</keyword>
<feature type="domain" description="Bulb-type lectin" evidence="22">
    <location>
        <begin position="33"/>
        <end position="164"/>
    </location>
</feature>
<organism evidence="23 24">
    <name type="scientific">Oryza rufipogon</name>
    <name type="common">Brownbeard rice</name>
    <name type="synonym">Asian wild rice</name>
    <dbReference type="NCBI Taxonomy" id="4529"/>
    <lineage>
        <taxon>Eukaryota</taxon>
        <taxon>Viridiplantae</taxon>
        <taxon>Streptophyta</taxon>
        <taxon>Embryophyta</taxon>
        <taxon>Tracheophyta</taxon>
        <taxon>Spermatophyta</taxon>
        <taxon>Magnoliopsida</taxon>
        <taxon>Liliopsida</taxon>
        <taxon>Poales</taxon>
        <taxon>Poaceae</taxon>
        <taxon>BOP clade</taxon>
        <taxon>Oryzoideae</taxon>
        <taxon>Oryzeae</taxon>
        <taxon>Oryzinae</taxon>
        <taxon>Oryza</taxon>
    </lineage>
</organism>
<evidence type="ECO:0000256" key="16">
    <source>
        <dbReference type="ARBA" id="ARBA00047899"/>
    </source>
</evidence>
<dbReference type="Gramene" id="ORUFI06G22700.1">
    <property type="protein sequence ID" value="ORUFI06G22700.1"/>
    <property type="gene ID" value="ORUFI06G22700"/>
</dbReference>
<keyword evidence="10 18" id="KW-0067">ATP-binding</keyword>
<dbReference type="Proteomes" id="UP000008022">
    <property type="component" value="Unassembled WGS sequence"/>
</dbReference>
<comment type="catalytic activity">
    <reaction evidence="17 18">
        <text>L-seryl-[protein] + ATP = O-phospho-L-seryl-[protein] + ADP + H(+)</text>
        <dbReference type="Rhea" id="RHEA:17989"/>
        <dbReference type="Rhea" id="RHEA-COMP:9863"/>
        <dbReference type="Rhea" id="RHEA-COMP:11604"/>
        <dbReference type="ChEBI" id="CHEBI:15378"/>
        <dbReference type="ChEBI" id="CHEBI:29999"/>
        <dbReference type="ChEBI" id="CHEBI:30616"/>
        <dbReference type="ChEBI" id="CHEBI:83421"/>
        <dbReference type="ChEBI" id="CHEBI:456216"/>
        <dbReference type="EC" id="2.7.11.1"/>
    </reaction>
</comment>
<sequence>MKPFAGMSLSSFARLLLLLIVLHHQPRLLEADNLNLTAGSTLRPPQYITSSSDDFAFGFRAIDAGLFLLAVWFNNDDDEHKAVVVWYATDPSSASAVTATAQSVFSVTLGQLLLADTTTGGGVGGNVWTSSNPGQPNGFLLVLLDSGNLQFLAAGDNSVVWESFRHPTDTLLPGQSMGAGAILRSKRLDADFSAGCFGLFVQADGNIVLYLINLAAGGNADSSKAYWATRTQQPGNTPDGNTTLFFASTGSIQYQIKNGSLYDLTPPVAISTAGGSYRRATLDLDGIVRVYIRPRSSANASWTVADLFPAVGCGMSTRALDGFCGPNSYCVSGDDGRLDCACPTGYSSVDTKLRYMGCRPLFAPQSCDVVSSTAEFGITKLPNTTWTASPYVMYERTAEERCADMCLSDCFCVAALFEPDATRCTKMASLMGSGQQGRNVMTKALIKVRTSSPRRRAPPLPYILLACSALLLSAAATILLVHWRIRRINITNHDTVREGGGFGEVYHGVAKSLQPPDIAVKKLVTSNVYSEREFLNEVQSIGRIHHRNLVRMVGYCKEREQRMLVFEFMPGGSLRSILFQTPRPPWSWRTEAALGIAKGIEYLHEGCTSPIIHCDIKPDNILLDDKNNPKITDFGIAKLLGDQQIHTTVTNVRGTRGYITPEWFHSERCIDTKVDVYSFGVVLLDMICCRRCQDPVSGHGEDGEDDSATLFGWAGQLVKHGRVEVLPHSDDDAMEDLERVERFARVAFMCIERNPSLRPTMHQVVQMLEGSVEVHALPQFPSSTDTSLPISMESHAPRFFPNLQLNSI</sequence>
<dbReference type="InterPro" id="IPR011009">
    <property type="entry name" value="Kinase-like_dom_sf"/>
</dbReference>
<dbReference type="InterPro" id="IPR036426">
    <property type="entry name" value="Bulb-type_lectin_dom_sf"/>
</dbReference>
<dbReference type="SUPFAM" id="SSF56112">
    <property type="entry name" value="Protein kinase-like (PK-like)"/>
    <property type="match status" value="1"/>
</dbReference>
<keyword evidence="6 20" id="KW-0732">Signal</keyword>
<dbReference type="AlphaFoldDB" id="A0A0E0Q081"/>
<dbReference type="GO" id="GO:0005524">
    <property type="term" value="F:ATP binding"/>
    <property type="evidence" value="ECO:0007669"/>
    <property type="project" value="UniProtKB-KW"/>
</dbReference>
<keyword evidence="4 18" id="KW-0808">Transferase</keyword>
<dbReference type="InterPro" id="IPR051343">
    <property type="entry name" value="G-type_lectin_kinases/EP1-like"/>
</dbReference>
<dbReference type="PROSITE" id="PS50011">
    <property type="entry name" value="PROTEIN_KINASE_DOM"/>
    <property type="match status" value="1"/>
</dbReference>
<evidence type="ECO:0000256" key="5">
    <source>
        <dbReference type="ARBA" id="ARBA00022692"/>
    </source>
</evidence>
<dbReference type="SMART" id="SM00220">
    <property type="entry name" value="S_TKc"/>
    <property type="match status" value="1"/>
</dbReference>
<evidence type="ECO:0000256" key="20">
    <source>
        <dbReference type="SAM" id="SignalP"/>
    </source>
</evidence>
<dbReference type="GO" id="GO:0004674">
    <property type="term" value="F:protein serine/threonine kinase activity"/>
    <property type="evidence" value="ECO:0007669"/>
    <property type="project" value="UniProtKB-KW"/>
</dbReference>
<dbReference type="PIRSF" id="PIRSF000641">
    <property type="entry name" value="SRK"/>
    <property type="match status" value="1"/>
</dbReference>
<dbReference type="InterPro" id="IPR001480">
    <property type="entry name" value="Bulb-type_lectin_dom"/>
</dbReference>
<dbReference type="Gene3D" id="1.10.510.10">
    <property type="entry name" value="Transferase(Phosphotransferase) domain 1"/>
    <property type="match status" value="1"/>
</dbReference>
<accession>A0A0E0Q081</accession>
<dbReference type="PROSITE" id="PS00108">
    <property type="entry name" value="PROTEIN_KINASE_ST"/>
    <property type="match status" value="1"/>
</dbReference>
<protein>
    <recommendedName>
        <fullName evidence="18">Receptor-like serine/threonine-protein kinase</fullName>
        <ecNumber evidence="18">2.7.11.1</ecNumber>
    </recommendedName>
</protein>
<dbReference type="STRING" id="4529.A0A0E0Q081"/>
<keyword evidence="12 19" id="KW-0472">Membrane</keyword>
<evidence type="ECO:0000256" key="1">
    <source>
        <dbReference type="ARBA" id="ARBA00004479"/>
    </source>
</evidence>
<evidence type="ECO:0000256" key="15">
    <source>
        <dbReference type="ARBA" id="ARBA00023180"/>
    </source>
</evidence>
<evidence type="ECO:0000256" key="14">
    <source>
        <dbReference type="ARBA" id="ARBA00023170"/>
    </source>
</evidence>
<keyword evidence="11 19" id="KW-1133">Transmembrane helix</keyword>
<keyword evidence="5 19" id="KW-0812">Transmembrane</keyword>
<evidence type="ECO:0000256" key="9">
    <source>
        <dbReference type="ARBA" id="ARBA00022777"/>
    </source>
</evidence>
<dbReference type="InterPro" id="IPR008271">
    <property type="entry name" value="Ser/Thr_kinase_AS"/>
</dbReference>
<evidence type="ECO:0000313" key="24">
    <source>
        <dbReference type="Proteomes" id="UP000008022"/>
    </source>
</evidence>
<dbReference type="Pfam" id="PF00069">
    <property type="entry name" value="Pkinase"/>
    <property type="match status" value="1"/>
</dbReference>
<keyword evidence="8 18" id="KW-0547">Nucleotide-binding</keyword>
<feature type="transmembrane region" description="Helical" evidence="19">
    <location>
        <begin position="462"/>
        <end position="483"/>
    </location>
</feature>
<dbReference type="PANTHER" id="PTHR47976:SF77">
    <property type="entry name" value="RECEPTOR-LIKE SERINE_THREONINE-PROTEIN KINASE"/>
    <property type="match status" value="1"/>
</dbReference>
<keyword evidence="14" id="KW-0675">Receptor</keyword>
<dbReference type="EC" id="2.7.11.1" evidence="18"/>
<proteinExistence type="inferred from homology"/>
<evidence type="ECO:0000256" key="6">
    <source>
        <dbReference type="ARBA" id="ARBA00022729"/>
    </source>
</evidence>
<comment type="subcellular location">
    <subcellularLocation>
        <location evidence="1">Membrane</location>
        <topology evidence="1">Single-pass type I membrane protein</topology>
    </subcellularLocation>
</comment>
<evidence type="ECO:0000259" key="22">
    <source>
        <dbReference type="PROSITE" id="PS50927"/>
    </source>
</evidence>
<name>A0A0E0Q081_ORYRU</name>
<evidence type="ECO:0000256" key="19">
    <source>
        <dbReference type="SAM" id="Phobius"/>
    </source>
</evidence>
<dbReference type="GO" id="GO:0016020">
    <property type="term" value="C:membrane"/>
    <property type="evidence" value="ECO:0007669"/>
    <property type="project" value="UniProtKB-SubCell"/>
</dbReference>
<dbReference type="Gene3D" id="3.30.200.20">
    <property type="entry name" value="Phosphorylase Kinase, domain 1"/>
    <property type="match status" value="1"/>
</dbReference>
<evidence type="ECO:0000256" key="13">
    <source>
        <dbReference type="ARBA" id="ARBA00023157"/>
    </source>
</evidence>
<comment type="catalytic activity">
    <reaction evidence="16 18">
        <text>L-threonyl-[protein] + ATP = O-phospho-L-threonyl-[protein] + ADP + H(+)</text>
        <dbReference type="Rhea" id="RHEA:46608"/>
        <dbReference type="Rhea" id="RHEA-COMP:11060"/>
        <dbReference type="Rhea" id="RHEA-COMP:11605"/>
        <dbReference type="ChEBI" id="CHEBI:15378"/>
        <dbReference type="ChEBI" id="CHEBI:30013"/>
        <dbReference type="ChEBI" id="CHEBI:30616"/>
        <dbReference type="ChEBI" id="CHEBI:61977"/>
        <dbReference type="ChEBI" id="CHEBI:456216"/>
        <dbReference type="EC" id="2.7.11.1"/>
    </reaction>
</comment>
<dbReference type="Pfam" id="PF01453">
    <property type="entry name" value="B_lectin"/>
    <property type="match status" value="1"/>
</dbReference>
<dbReference type="FunFam" id="1.10.510.10:FF:000384">
    <property type="entry name" value="G-type lectin S-receptor-like serine/threonine-protein kinase"/>
    <property type="match status" value="1"/>
</dbReference>
<dbReference type="OMA" id="DNIYWAS"/>
<evidence type="ECO:0000256" key="11">
    <source>
        <dbReference type="ARBA" id="ARBA00022989"/>
    </source>
</evidence>
<feature type="domain" description="Protein kinase" evidence="21">
    <location>
        <begin position="491"/>
        <end position="778"/>
    </location>
</feature>
<dbReference type="Gene3D" id="2.90.10.10">
    <property type="entry name" value="Bulb-type lectin domain"/>
    <property type="match status" value="2"/>
</dbReference>
<keyword evidence="3" id="KW-0245">EGF-like domain</keyword>
<keyword evidence="15" id="KW-0325">Glycoprotein</keyword>
<dbReference type="GO" id="GO:0106310">
    <property type="term" value="F:protein serine kinase activity"/>
    <property type="evidence" value="ECO:0007669"/>
    <property type="project" value="RHEA"/>
</dbReference>
<evidence type="ECO:0000256" key="2">
    <source>
        <dbReference type="ARBA" id="ARBA00022527"/>
    </source>
</evidence>
<dbReference type="FunFam" id="2.90.10.10:FF:000035">
    <property type="entry name" value="Putative S-receptor kinase"/>
    <property type="match status" value="1"/>
</dbReference>
<feature type="signal peptide" evidence="20">
    <location>
        <begin position="1"/>
        <end position="31"/>
    </location>
</feature>
<evidence type="ECO:0000256" key="12">
    <source>
        <dbReference type="ARBA" id="ARBA00023136"/>
    </source>
</evidence>
<dbReference type="InterPro" id="IPR024171">
    <property type="entry name" value="SRK-like_kinase"/>
</dbReference>
<comment type="similarity">
    <text evidence="18">Belongs to the protein kinase superfamily. Ser/Thr protein kinase family.</text>
</comment>
<evidence type="ECO:0000256" key="3">
    <source>
        <dbReference type="ARBA" id="ARBA00022536"/>
    </source>
</evidence>
<dbReference type="HOGENOM" id="CLU_000288_116_2_1"/>
<keyword evidence="7" id="KW-0430">Lectin</keyword>
<evidence type="ECO:0000256" key="18">
    <source>
        <dbReference type="PIRNR" id="PIRNR000641"/>
    </source>
</evidence>
<dbReference type="GO" id="GO:0051707">
    <property type="term" value="P:response to other organism"/>
    <property type="evidence" value="ECO:0007669"/>
    <property type="project" value="UniProtKB-ARBA"/>
</dbReference>
<evidence type="ECO:0000256" key="4">
    <source>
        <dbReference type="ARBA" id="ARBA00022679"/>
    </source>
</evidence>
<reference evidence="23" key="2">
    <citation type="submission" date="2015-06" db="UniProtKB">
        <authorList>
            <consortium name="EnsemblPlants"/>
        </authorList>
    </citation>
    <scope>IDENTIFICATION</scope>
</reference>
<dbReference type="EnsemblPlants" id="ORUFI06G22700.1">
    <property type="protein sequence ID" value="ORUFI06G22700.1"/>
    <property type="gene ID" value="ORUFI06G22700"/>
</dbReference>
<dbReference type="InterPro" id="IPR000719">
    <property type="entry name" value="Prot_kinase_dom"/>
</dbReference>
<dbReference type="SMART" id="SM00108">
    <property type="entry name" value="B_lectin"/>
    <property type="match status" value="1"/>
</dbReference>
<keyword evidence="9 18" id="KW-0418">Kinase</keyword>
<evidence type="ECO:0000256" key="10">
    <source>
        <dbReference type="ARBA" id="ARBA00022840"/>
    </source>
</evidence>
<evidence type="ECO:0000259" key="21">
    <source>
        <dbReference type="PROSITE" id="PS50011"/>
    </source>
</evidence>
<dbReference type="SUPFAM" id="SSF51110">
    <property type="entry name" value="alpha-D-mannose-specific plant lectins"/>
    <property type="match status" value="1"/>
</dbReference>
<dbReference type="GO" id="GO:0030246">
    <property type="term" value="F:carbohydrate binding"/>
    <property type="evidence" value="ECO:0007669"/>
    <property type="project" value="UniProtKB-KW"/>
</dbReference>
<keyword evidence="13" id="KW-1015">Disulfide bond</keyword>
<feature type="chain" id="PRO_5002370667" description="Receptor-like serine/threonine-protein kinase" evidence="20">
    <location>
        <begin position="32"/>
        <end position="808"/>
    </location>
</feature>
<keyword evidence="2 18" id="KW-0723">Serine/threonine-protein kinase</keyword>
<evidence type="ECO:0000313" key="23">
    <source>
        <dbReference type="EnsemblPlants" id="ORUFI06G22700.1"/>
    </source>
</evidence>
<dbReference type="eggNOG" id="ENOG502QQEW">
    <property type="taxonomic scope" value="Eukaryota"/>
</dbReference>
<reference evidence="24" key="1">
    <citation type="submission" date="2013-06" db="EMBL/GenBank/DDBJ databases">
        <authorList>
            <person name="Zhao Q."/>
        </authorList>
    </citation>
    <scope>NUCLEOTIDE SEQUENCE</scope>
    <source>
        <strain evidence="24">cv. W1943</strain>
    </source>
</reference>
<dbReference type="PANTHER" id="PTHR47976">
    <property type="entry name" value="G-TYPE LECTIN S-RECEPTOR-LIKE SERINE/THREONINE-PROTEIN KINASE SD2-5"/>
    <property type="match status" value="1"/>
</dbReference>